<dbReference type="InterPro" id="IPR050596">
    <property type="entry name" value="AspAT/PAT-like"/>
</dbReference>
<dbReference type="Gene3D" id="3.90.1150.10">
    <property type="entry name" value="Aspartate Aminotransferase, domain 1"/>
    <property type="match status" value="1"/>
</dbReference>
<name>A0ABS2EMW2_9LACO</name>
<dbReference type="PANTHER" id="PTHR46383">
    <property type="entry name" value="ASPARTATE AMINOTRANSFERASE"/>
    <property type="match status" value="1"/>
</dbReference>
<dbReference type="PANTHER" id="PTHR46383:SF4">
    <property type="entry name" value="AMINOTRANSFERASE"/>
    <property type="match status" value="1"/>
</dbReference>
<sequence>MPQLASALQGMGNKTLQQTPPAMIRAFDQEISSIPGLVKLTLGEPGFDVPEHIKQAAIKSIEANDSHYSTAAGKLPLRQAIANQLKNRFGVEYQGDGEVVVTNGATEALTATIFSLLNPGDKVIIPTPGYALYNPIVTYNGAIPVEVNTKDDNFVLTPERLEKAIEANPSVKAILLNFPVNPTGRTYGQAELQALATVIKRHHLLVISDEIYGDLTYDHRHYSMIEELPEQTILISGLSKSHAMTGWRLGYLAGPKALVQQITKMHSFLITCINDTAQAAALEAIQNGQADPIAFRQEYEHRRNLMAQALRALGFEMATPEGAFYMFAKIPAQFGDDDFAFARAIAKEAKVGVIPGSVFGPGGEGYVRLSYAAPEADIQEAMKRITAFMAKQNN</sequence>
<dbReference type="Pfam" id="PF00155">
    <property type="entry name" value="Aminotran_1_2"/>
    <property type="match status" value="1"/>
</dbReference>
<evidence type="ECO:0000256" key="2">
    <source>
        <dbReference type="ARBA" id="ARBA00007441"/>
    </source>
</evidence>
<evidence type="ECO:0000256" key="4">
    <source>
        <dbReference type="ARBA" id="ARBA00022679"/>
    </source>
</evidence>
<dbReference type="CDD" id="cd00609">
    <property type="entry name" value="AAT_like"/>
    <property type="match status" value="1"/>
</dbReference>
<dbReference type="PROSITE" id="PS00105">
    <property type="entry name" value="AA_TRANSFER_CLASS_1"/>
    <property type="match status" value="1"/>
</dbReference>
<proteinExistence type="inferred from homology"/>
<dbReference type="InterPro" id="IPR004839">
    <property type="entry name" value="Aminotransferase_I/II_large"/>
</dbReference>
<evidence type="ECO:0000256" key="3">
    <source>
        <dbReference type="ARBA" id="ARBA00022576"/>
    </source>
</evidence>
<feature type="domain" description="Aminotransferase class I/classII large" evidence="7">
    <location>
        <begin position="37"/>
        <end position="385"/>
    </location>
</feature>
<evidence type="ECO:0000256" key="5">
    <source>
        <dbReference type="ARBA" id="ARBA00022898"/>
    </source>
</evidence>
<dbReference type="Gene3D" id="3.40.640.10">
    <property type="entry name" value="Type I PLP-dependent aspartate aminotransferase-like (Major domain)"/>
    <property type="match status" value="1"/>
</dbReference>
<evidence type="ECO:0000259" key="7">
    <source>
        <dbReference type="Pfam" id="PF00155"/>
    </source>
</evidence>
<keyword evidence="5" id="KW-0663">Pyridoxal phosphate</keyword>
<dbReference type="RefSeq" id="WP_204776188.1">
    <property type="nucleotide sequence ID" value="NZ_JACJJQ010000009.1"/>
</dbReference>
<dbReference type="GO" id="GO:0008483">
    <property type="term" value="F:transaminase activity"/>
    <property type="evidence" value="ECO:0007669"/>
    <property type="project" value="UniProtKB-KW"/>
</dbReference>
<keyword evidence="4 6" id="KW-0808">Transferase</keyword>
<dbReference type="EMBL" id="JACJJQ010000009">
    <property type="protein sequence ID" value="MBM6753755.1"/>
    <property type="molecule type" value="Genomic_DNA"/>
</dbReference>
<dbReference type="SUPFAM" id="SSF53383">
    <property type="entry name" value="PLP-dependent transferases"/>
    <property type="match status" value="1"/>
</dbReference>
<dbReference type="PRINTS" id="PR00753">
    <property type="entry name" value="ACCSYNTHASE"/>
</dbReference>
<accession>A0ABS2EMW2</accession>
<keyword evidence="3 6" id="KW-0032">Aminotransferase</keyword>
<comment type="cofactor">
    <cofactor evidence="1 6">
        <name>pyridoxal 5'-phosphate</name>
        <dbReference type="ChEBI" id="CHEBI:597326"/>
    </cofactor>
</comment>
<gene>
    <name evidence="8" type="ORF">H5993_03120</name>
</gene>
<dbReference type="InterPro" id="IPR015421">
    <property type="entry name" value="PyrdxlP-dep_Trfase_major"/>
</dbReference>
<evidence type="ECO:0000256" key="6">
    <source>
        <dbReference type="RuleBase" id="RU000481"/>
    </source>
</evidence>
<keyword evidence="9" id="KW-1185">Reference proteome</keyword>
<reference evidence="8 9" key="1">
    <citation type="journal article" date="2021" name="Sci. Rep.">
        <title>The distribution of antibiotic resistance genes in chicken gut microbiota commensals.</title>
        <authorList>
            <person name="Juricova H."/>
            <person name="Matiasovicova J."/>
            <person name="Kubasova T."/>
            <person name="Cejkova D."/>
            <person name="Rychlik I."/>
        </authorList>
    </citation>
    <scope>NUCLEOTIDE SEQUENCE [LARGE SCALE GENOMIC DNA]</scope>
    <source>
        <strain evidence="8 9">An810</strain>
    </source>
</reference>
<dbReference type="InterPro" id="IPR015422">
    <property type="entry name" value="PyrdxlP-dep_Trfase_small"/>
</dbReference>
<dbReference type="InterPro" id="IPR015424">
    <property type="entry name" value="PyrdxlP-dep_Trfase"/>
</dbReference>
<evidence type="ECO:0000313" key="9">
    <source>
        <dbReference type="Proteomes" id="UP000776629"/>
    </source>
</evidence>
<dbReference type="EC" id="2.6.1.-" evidence="6"/>
<dbReference type="InterPro" id="IPR004838">
    <property type="entry name" value="NHTrfase_class1_PyrdxlP-BS"/>
</dbReference>
<evidence type="ECO:0000256" key="1">
    <source>
        <dbReference type="ARBA" id="ARBA00001933"/>
    </source>
</evidence>
<organism evidence="8 9">
    <name type="scientific">Limosilactobacillus alvi</name>
    <dbReference type="NCBI Taxonomy" id="990412"/>
    <lineage>
        <taxon>Bacteria</taxon>
        <taxon>Bacillati</taxon>
        <taxon>Bacillota</taxon>
        <taxon>Bacilli</taxon>
        <taxon>Lactobacillales</taxon>
        <taxon>Lactobacillaceae</taxon>
        <taxon>Limosilactobacillus</taxon>
    </lineage>
</organism>
<dbReference type="Proteomes" id="UP000776629">
    <property type="component" value="Unassembled WGS sequence"/>
</dbReference>
<protein>
    <recommendedName>
        <fullName evidence="6">Aminotransferase</fullName>
        <ecNumber evidence="6">2.6.1.-</ecNumber>
    </recommendedName>
</protein>
<comment type="caution">
    <text evidence="8">The sequence shown here is derived from an EMBL/GenBank/DDBJ whole genome shotgun (WGS) entry which is preliminary data.</text>
</comment>
<comment type="similarity">
    <text evidence="2 6">Belongs to the class-I pyridoxal-phosphate-dependent aminotransferase family.</text>
</comment>
<evidence type="ECO:0000313" key="8">
    <source>
        <dbReference type="EMBL" id="MBM6753755.1"/>
    </source>
</evidence>